<protein>
    <submittedName>
        <fullName evidence="1">Uncharacterized protein</fullName>
    </submittedName>
</protein>
<dbReference type="OrthoDB" id="213677at2157"/>
<dbReference type="RefSeq" id="WP_089735079.1">
    <property type="nucleotide sequence ID" value="NZ_FNIA01000018.1"/>
</dbReference>
<gene>
    <name evidence="1" type="ORF">SAMN05192554_11843</name>
</gene>
<dbReference type="STRING" id="996166.SAMN05192554_11843"/>
<evidence type="ECO:0000313" key="1">
    <source>
        <dbReference type="EMBL" id="SDN16848.1"/>
    </source>
</evidence>
<dbReference type="AlphaFoldDB" id="A0A1G9Z5J9"/>
<reference evidence="1 2" key="1">
    <citation type="submission" date="2016-10" db="EMBL/GenBank/DDBJ databases">
        <authorList>
            <person name="de Groot N.N."/>
        </authorList>
    </citation>
    <scope>NUCLEOTIDE SEQUENCE [LARGE SCALE GENOMIC DNA]</scope>
    <source>
        <strain evidence="2">EB21,IBRC-M 10013,KCTC 4048</strain>
    </source>
</reference>
<dbReference type="EMBL" id="FNIA01000018">
    <property type="protein sequence ID" value="SDN16848.1"/>
    <property type="molecule type" value="Genomic_DNA"/>
</dbReference>
<name>A0A1G9Z5J9_9EURY</name>
<sequence length="183" mass="19873">MRVRDWDDIVADVVDSGADPEGWRAVAGDRANGLGEDLYLGHPNSGVYHLKTYAKNPFEVHGVGTQVARRLDDELAPLFPTKTDGSRFAVQSPPEDEAEAEDAAKRLEAVVEAHADAPTTPGDFFDDVMDALDSPAFGPMEFDNYDRPAGLDDLATTFEDAEAVLDAELDDVIEDDGVDRGFM</sequence>
<organism evidence="1 2">
    <name type="scientific">Haloarchaeobius iranensis</name>
    <dbReference type="NCBI Taxonomy" id="996166"/>
    <lineage>
        <taxon>Archaea</taxon>
        <taxon>Methanobacteriati</taxon>
        <taxon>Methanobacteriota</taxon>
        <taxon>Stenosarchaea group</taxon>
        <taxon>Halobacteria</taxon>
        <taxon>Halobacteriales</taxon>
        <taxon>Halorubellaceae</taxon>
        <taxon>Haloarchaeobius</taxon>
    </lineage>
</organism>
<proteinExistence type="predicted"/>
<accession>A0A1G9Z5J9</accession>
<evidence type="ECO:0000313" key="2">
    <source>
        <dbReference type="Proteomes" id="UP000199370"/>
    </source>
</evidence>
<keyword evidence="2" id="KW-1185">Reference proteome</keyword>
<dbReference type="Proteomes" id="UP000199370">
    <property type="component" value="Unassembled WGS sequence"/>
</dbReference>